<sequence>MCEKGRSPTKKHAISAHRLKTNKKRGKRMINTKEWGAQQQLFKNIVLKPGKFGEAIKLCLELHAMVHSSEVSLIKKVTFEDELWERLDEKTFRSMPSLKDVTIAWNLWHITRIEDITMNILIESQTQVINTEKWLEKMNARIMDAGNSMTDEEIMDLSSRIDMQELRNYRIAVGRKTCEIISGFEPSDLKRKMNNPQNLQRIFDEGAVLEHKDSKWLVDFWGRKNVAGILLMPITRHQMVHINDSIRLKKKCQYSCLKR</sequence>
<dbReference type="EMBL" id="FOTS01000086">
    <property type="protein sequence ID" value="SFM35882.1"/>
    <property type="molecule type" value="Genomic_DNA"/>
</dbReference>
<gene>
    <name evidence="2" type="ORF">SAMN04490355_108610</name>
</gene>
<proteinExistence type="predicted"/>
<keyword evidence="3" id="KW-1185">Reference proteome</keyword>
<reference evidence="3" key="1">
    <citation type="submission" date="2016-10" db="EMBL/GenBank/DDBJ databases">
        <authorList>
            <person name="Varghese N."/>
            <person name="Submissions S."/>
        </authorList>
    </citation>
    <scope>NUCLEOTIDE SEQUENCE [LARGE SCALE GENOMIC DNA]</scope>
    <source>
        <strain evidence="3">DSM 13327</strain>
    </source>
</reference>
<dbReference type="AlphaFoldDB" id="A0A1I4Q729"/>
<dbReference type="InterPro" id="IPR034660">
    <property type="entry name" value="DinB/YfiT-like"/>
</dbReference>
<accession>A0A1I4Q729</accession>
<protein>
    <submittedName>
        <fullName evidence="2">DinB superfamily protein</fullName>
    </submittedName>
</protein>
<evidence type="ECO:0000259" key="1">
    <source>
        <dbReference type="Pfam" id="PF12867"/>
    </source>
</evidence>
<organism evidence="2 3">
    <name type="scientific">Pelosinus propionicus DSM 13327</name>
    <dbReference type="NCBI Taxonomy" id="1123291"/>
    <lineage>
        <taxon>Bacteria</taxon>
        <taxon>Bacillati</taxon>
        <taxon>Bacillota</taxon>
        <taxon>Negativicutes</taxon>
        <taxon>Selenomonadales</taxon>
        <taxon>Sporomusaceae</taxon>
        <taxon>Pelosinus</taxon>
    </lineage>
</organism>
<dbReference type="Proteomes" id="UP000199520">
    <property type="component" value="Unassembled WGS sequence"/>
</dbReference>
<dbReference type="STRING" id="1123291.SAMN04490355_108610"/>
<evidence type="ECO:0000313" key="2">
    <source>
        <dbReference type="EMBL" id="SFM35882.1"/>
    </source>
</evidence>
<evidence type="ECO:0000313" key="3">
    <source>
        <dbReference type="Proteomes" id="UP000199520"/>
    </source>
</evidence>
<dbReference type="InterPro" id="IPR024775">
    <property type="entry name" value="DinB-like"/>
</dbReference>
<dbReference type="Gene3D" id="1.20.120.450">
    <property type="entry name" value="dinb family like domain"/>
    <property type="match status" value="1"/>
</dbReference>
<dbReference type="Pfam" id="PF12867">
    <property type="entry name" value="DinB_2"/>
    <property type="match status" value="1"/>
</dbReference>
<name>A0A1I4Q729_9FIRM</name>
<feature type="domain" description="DinB-like" evidence="1">
    <location>
        <begin position="82"/>
        <end position="196"/>
    </location>
</feature>